<dbReference type="AlphaFoldDB" id="A0A7X0LWY3"/>
<keyword evidence="3" id="KW-1185">Reference proteome</keyword>
<accession>A0A7X0LWY3</accession>
<evidence type="ECO:0000313" key="3">
    <source>
        <dbReference type="Proteomes" id="UP000531594"/>
    </source>
</evidence>
<dbReference type="Proteomes" id="UP000531594">
    <property type="component" value="Unassembled WGS sequence"/>
</dbReference>
<name>A0A7X0LWY3_9BACI</name>
<keyword evidence="1" id="KW-0472">Membrane</keyword>
<dbReference type="EMBL" id="JACHGK010000016">
    <property type="protein sequence ID" value="MBB6447055.1"/>
    <property type="molecule type" value="Genomic_DNA"/>
</dbReference>
<keyword evidence="1" id="KW-1133">Transmembrane helix</keyword>
<evidence type="ECO:0000313" key="2">
    <source>
        <dbReference type="EMBL" id="MBB6447055.1"/>
    </source>
</evidence>
<keyword evidence="1" id="KW-0812">Transmembrane</keyword>
<feature type="transmembrane region" description="Helical" evidence="1">
    <location>
        <begin position="56"/>
        <end position="76"/>
    </location>
</feature>
<organism evidence="2 3">
    <name type="scientific">Bacillus benzoevorans</name>
    <dbReference type="NCBI Taxonomy" id="1456"/>
    <lineage>
        <taxon>Bacteria</taxon>
        <taxon>Bacillati</taxon>
        <taxon>Bacillota</taxon>
        <taxon>Bacilli</taxon>
        <taxon>Bacillales</taxon>
        <taxon>Bacillaceae</taxon>
        <taxon>Bacillus</taxon>
    </lineage>
</organism>
<comment type="caution">
    <text evidence="2">The sequence shown here is derived from an EMBL/GenBank/DDBJ whole genome shotgun (WGS) entry which is preliminary data.</text>
</comment>
<reference evidence="2 3" key="1">
    <citation type="submission" date="2020-08" db="EMBL/GenBank/DDBJ databases">
        <title>Genomic Encyclopedia of Type Strains, Phase IV (KMG-IV): sequencing the most valuable type-strain genomes for metagenomic binning, comparative biology and taxonomic classification.</title>
        <authorList>
            <person name="Goeker M."/>
        </authorList>
    </citation>
    <scope>NUCLEOTIDE SEQUENCE [LARGE SCALE GENOMIC DNA]</scope>
    <source>
        <strain evidence="2 3">DSM 5391</strain>
    </source>
</reference>
<proteinExistence type="predicted"/>
<sequence length="91" mass="10761">MNENIQNEVIERFKARHFLFNTMHIQELNLAFKPNNTLDIVIKMGHGHNTDKDRDALAVFFAATLGLQFDFTFYIIEIDTYEEKNKLVRIE</sequence>
<gene>
    <name evidence="2" type="ORF">HNR53_003732</name>
</gene>
<protein>
    <submittedName>
        <fullName evidence="2">Uncharacterized protein</fullName>
    </submittedName>
</protein>
<dbReference type="RefSeq" id="WP_184528612.1">
    <property type="nucleotide sequence ID" value="NZ_JACHGK010000016.1"/>
</dbReference>
<evidence type="ECO:0000256" key="1">
    <source>
        <dbReference type="SAM" id="Phobius"/>
    </source>
</evidence>